<dbReference type="Gene3D" id="1.20.1740.10">
    <property type="entry name" value="Amino acid/polyamine transporter I"/>
    <property type="match status" value="1"/>
</dbReference>
<dbReference type="InterPro" id="IPR029485">
    <property type="entry name" value="CAT_C"/>
</dbReference>
<reference evidence="8" key="1">
    <citation type="submission" date="2020-11" db="EMBL/GenBank/DDBJ databases">
        <authorList>
            <person name="Tran Van P."/>
        </authorList>
    </citation>
    <scope>NUCLEOTIDE SEQUENCE</scope>
</reference>
<dbReference type="GO" id="GO:0097638">
    <property type="term" value="P:L-arginine import across plasma membrane"/>
    <property type="evidence" value="ECO:0007669"/>
    <property type="project" value="TreeGrafter"/>
</dbReference>
<name>A0A7R9FMU5_9NEOP</name>
<sequence length="1049" mass="114387">MASCWKALTRRKHLETLSLEESKLARVLNTVDLTALGVGSTLGVGVYVLAGDVSKNLAGPAVVLSFLFAAVASLFAALCYAEFGARVPKAGSAYIYSYVCVGEFIAFIIGWNLILEYAIGSASVAKGLSLYLDSLLNNTMKEAFRTIAPMNISFMSPYFDFFSFSASMSLTVALALGVKESSFMNNILTTLNMGVVLFVIIAGSWKANPQNWKISKQDIPPGVNGGKGGFLPFGFVGALKGAATCFYGFVGFDCIATTGEEVKNPQKAIPVAIITSLVIIFFSYFGISTVLTMMWPYYKQEKPPSSSPERDSKLNLPVLGSLAQHEASALANYATEADPDLFGAMFPLPRIIYAMATDGLLFKFLGLVHPTFQTPLVGTLIAGTFTGLMSALFELEQLVNMMSIGTLIAYTIVAACVLLLRYKAELDEEDYSLLLTQLGDIADSSDNSVISTIANLCIVHFMSEIIAGHLVVTVITSLAFVLLCLILFSIARQPTSSKILSFKVPLVPLLPALSILININLMLMLDIHTWIRFGVWMIAGLVDYFFYGMWQSGATHSKRKGIKKTRLGHENKGFIPDDRKPTSDQENPKTSQGAMNLSQESNKRVTPLSPSEINKTNENKIDSECKQEILLNHNRDEVMRTSVYIGNHVDENQYSQKFRNNTSVSGGDSIRSYVSVKNKSVGGGGNVVLSNAFDVSSINVLTMFQNSEHFPIKVLSNNDVRFGQNQETVSEVSGHVSENVTSSKNTNNGVVNETEEDLYPNVIVIPHGDADGDSQGESCKIEGESEAVYEEDENCTAERSDDEQINNNETGPLNDTKDPNKVLRNYETQESELSGERSSQDSFYSAVDVIGDQPSEKMVDKLESETKDIDEINNLEESKYSKTKDLNEADATVENNLNELDRTQSTLNIDKSPASLMLKGSFKTSSFAKRLDKLLQKTSLIGKSNSRHTLNMAASDINQQPGISKTLDLKRDKYATEKLEACSMSPIDAAVGPDGRKQLSGLTVTPVGPACPRHGRPCGSITLICPWGLSLRNVPLNSVPSGKTYRPVP</sequence>
<evidence type="ECO:0000313" key="8">
    <source>
        <dbReference type="EMBL" id="CAD7455425.1"/>
    </source>
</evidence>
<evidence type="ECO:0000256" key="3">
    <source>
        <dbReference type="ARBA" id="ARBA00022989"/>
    </source>
</evidence>
<dbReference type="GO" id="GO:0005886">
    <property type="term" value="C:plasma membrane"/>
    <property type="evidence" value="ECO:0007669"/>
    <property type="project" value="TreeGrafter"/>
</dbReference>
<organism evidence="8">
    <name type="scientific">Timema tahoe</name>
    <dbReference type="NCBI Taxonomy" id="61484"/>
    <lineage>
        <taxon>Eukaryota</taxon>
        <taxon>Metazoa</taxon>
        <taxon>Ecdysozoa</taxon>
        <taxon>Arthropoda</taxon>
        <taxon>Hexapoda</taxon>
        <taxon>Insecta</taxon>
        <taxon>Pterygota</taxon>
        <taxon>Neoptera</taxon>
        <taxon>Polyneoptera</taxon>
        <taxon>Phasmatodea</taxon>
        <taxon>Timematodea</taxon>
        <taxon>Timematoidea</taxon>
        <taxon>Timematidae</taxon>
        <taxon>Timema</taxon>
    </lineage>
</organism>
<dbReference type="GO" id="GO:0015189">
    <property type="term" value="F:L-lysine transmembrane transporter activity"/>
    <property type="evidence" value="ECO:0007669"/>
    <property type="project" value="TreeGrafter"/>
</dbReference>
<dbReference type="Pfam" id="PF13520">
    <property type="entry name" value="AA_permease_2"/>
    <property type="match status" value="2"/>
</dbReference>
<dbReference type="Pfam" id="PF13906">
    <property type="entry name" value="AA_permease_C"/>
    <property type="match status" value="1"/>
</dbReference>
<evidence type="ECO:0000256" key="1">
    <source>
        <dbReference type="ARBA" id="ARBA00004141"/>
    </source>
</evidence>
<dbReference type="PANTHER" id="PTHR43243:SF105">
    <property type="entry name" value="CATIONIC AMINO ACID TRANSPORTER C-TERMINAL DOMAIN-CONTAINING PROTEIN"/>
    <property type="match status" value="1"/>
</dbReference>
<feature type="transmembrane region" description="Helical" evidence="6">
    <location>
        <begin position="375"/>
        <end position="393"/>
    </location>
</feature>
<dbReference type="PANTHER" id="PTHR43243">
    <property type="entry name" value="INNER MEMBRANE TRANSPORTER YGJI-RELATED"/>
    <property type="match status" value="1"/>
</dbReference>
<evidence type="ECO:0000259" key="7">
    <source>
        <dbReference type="Pfam" id="PF13906"/>
    </source>
</evidence>
<feature type="transmembrane region" description="Helical" evidence="6">
    <location>
        <begin position="271"/>
        <end position="298"/>
    </location>
</feature>
<feature type="compositionally biased region" description="Basic and acidic residues" evidence="5">
    <location>
        <begin position="568"/>
        <end position="587"/>
    </location>
</feature>
<accession>A0A7R9FMU5</accession>
<feature type="transmembrane region" description="Helical" evidence="6">
    <location>
        <begin position="93"/>
        <end position="111"/>
    </location>
</feature>
<dbReference type="GO" id="GO:0000064">
    <property type="term" value="F:L-ornithine transmembrane transporter activity"/>
    <property type="evidence" value="ECO:0007669"/>
    <property type="project" value="TreeGrafter"/>
</dbReference>
<feature type="transmembrane region" description="Helical" evidence="6">
    <location>
        <begin position="530"/>
        <end position="550"/>
    </location>
</feature>
<keyword evidence="3 6" id="KW-1133">Transmembrane helix</keyword>
<dbReference type="FunFam" id="1.20.1740.10:FF:000010">
    <property type="entry name" value="probable cationic amino acid transporter"/>
    <property type="match status" value="1"/>
</dbReference>
<feature type="transmembrane region" description="Helical" evidence="6">
    <location>
        <begin position="502"/>
        <end position="523"/>
    </location>
</feature>
<feature type="transmembrane region" description="Helical" evidence="6">
    <location>
        <begin position="157"/>
        <end position="177"/>
    </location>
</feature>
<feature type="compositionally biased region" description="Acidic residues" evidence="5">
    <location>
        <begin position="784"/>
        <end position="804"/>
    </location>
</feature>
<gene>
    <name evidence="8" type="ORF">TTEB3V08_LOCUS3496</name>
</gene>
<evidence type="ECO:0000256" key="5">
    <source>
        <dbReference type="SAM" id="MobiDB-lite"/>
    </source>
</evidence>
<feature type="transmembrane region" description="Helical" evidence="6">
    <location>
        <begin position="62"/>
        <end position="81"/>
    </location>
</feature>
<keyword evidence="4 6" id="KW-0472">Membrane</keyword>
<feature type="transmembrane region" description="Helical" evidence="6">
    <location>
        <begin position="470"/>
        <end position="490"/>
    </location>
</feature>
<evidence type="ECO:0000256" key="4">
    <source>
        <dbReference type="ARBA" id="ARBA00023136"/>
    </source>
</evidence>
<dbReference type="EMBL" id="OE000908">
    <property type="protein sequence ID" value="CAD7455425.1"/>
    <property type="molecule type" value="Genomic_DNA"/>
</dbReference>
<feature type="domain" description="Cationic amino acid transporter C-terminal" evidence="7">
    <location>
        <begin position="502"/>
        <end position="552"/>
    </location>
</feature>
<feature type="region of interest" description="Disordered" evidence="5">
    <location>
        <begin position="568"/>
        <end position="616"/>
    </location>
</feature>
<feature type="transmembrane region" description="Helical" evidence="6">
    <location>
        <begin position="27"/>
        <end position="50"/>
    </location>
</feature>
<feature type="compositionally biased region" description="Polar residues" evidence="5">
    <location>
        <begin position="588"/>
        <end position="600"/>
    </location>
</feature>
<feature type="region of interest" description="Disordered" evidence="5">
    <location>
        <begin position="769"/>
        <end position="821"/>
    </location>
</feature>
<proteinExistence type="predicted"/>
<comment type="subcellular location">
    <subcellularLocation>
        <location evidence="1">Membrane</location>
        <topology evidence="1">Multi-pass membrane protein</topology>
    </subcellularLocation>
</comment>
<evidence type="ECO:0000256" key="2">
    <source>
        <dbReference type="ARBA" id="ARBA00022692"/>
    </source>
</evidence>
<feature type="transmembrane region" description="Helical" evidence="6">
    <location>
        <begin position="351"/>
        <end position="368"/>
    </location>
</feature>
<feature type="transmembrane region" description="Helical" evidence="6">
    <location>
        <begin position="399"/>
        <end position="420"/>
    </location>
</feature>
<dbReference type="InterPro" id="IPR002293">
    <property type="entry name" value="AA/rel_permease1"/>
</dbReference>
<keyword evidence="2 6" id="KW-0812">Transmembrane</keyword>
<evidence type="ECO:0000256" key="6">
    <source>
        <dbReference type="SAM" id="Phobius"/>
    </source>
</evidence>
<dbReference type="AlphaFoldDB" id="A0A7R9FMU5"/>
<feature type="transmembrane region" description="Helical" evidence="6">
    <location>
        <begin position="183"/>
        <end position="205"/>
    </location>
</feature>
<dbReference type="GO" id="GO:0061459">
    <property type="term" value="F:L-arginine transmembrane transporter activity"/>
    <property type="evidence" value="ECO:0007669"/>
    <property type="project" value="TreeGrafter"/>
</dbReference>
<protein>
    <recommendedName>
        <fullName evidence="7">Cationic amino acid transporter C-terminal domain-containing protein</fullName>
    </recommendedName>
</protein>